<evidence type="ECO:0000256" key="3">
    <source>
        <dbReference type="ARBA" id="ARBA00023125"/>
    </source>
</evidence>
<keyword evidence="5" id="KW-1133">Transmembrane helix</keyword>
<sequence length="378" mass="42702">MGCVFVIINSSKSLWILHACSLIHIFVYEFNVTVLQIVVQLLFITVIYSQKLLILLYWLYKAVSTMSETNFLRGYFVMNLDHLRYFVALSRTENYTQTAKMLHITQPSLTKAMHSLEKELDLALFKRDGRRVTLTPEGRLFANSVSTSLISLDKNIAEAKSLNEEKTIIRLASLRTLSIKWLPDMAQRFLKSTENPTIDFQFNTDTGLSPDILNGLRSKKYDVAFCSRLDNYPDLNFFPVAEQTMVCITPIDHALANHSSVNLAETLNYPQVTFSESSGLYSIMNKLFNEVGGHPIVAYSVEEDQAIAGLVANGFGIAIVPNMSIMQTMPVKIIPISFPNEQRILYMATLKRTENQPAIASFVNFVKSQSKQLSVNNI</sequence>
<evidence type="ECO:0000256" key="1">
    <source>
        <dbReference type="ARBA" id="ARBA00009437"/>
    </source>
</evidence>
<protein>
    <submittedName>
        <fullName evidence="7">Transcription regulator</fullName>
    </submittedName>
</protein>
<feature type="transmembrane region" description="Helical" evidence="5">
    <location>
        <begin position="12"/>
        <end position="31"/>
    </location>
</feature>
<dbReference type="PROSITE" id="PS50931">
    <property type="entry name" value="HTH_LYSR"/>
    <property type="match status" value="1"/>
</dbReference>
<dbReference type="Gene3D" id="3.40.190.290">
    <property type="match status" value="1"/>
</dbReference>
<evidence type="ECO:0000256" key="2">
    <source>
        <dbReference type="ARBA" id="ARBA00023015"/>
    </source>
</evidence>
<dbReference type="PANTHER" id="PTHR30126:SF39">
    <property type="entry name" value="HTH-TYPE TRANSCRIPTIONAL REGULATOR CYSL"/>
    <property type="match status" value="1"/>
</dbReference>
<keyword evidence="5" id="KW-0472">Membrane</keyword>
<dbReference type="InterPro" id="IPR036388">
    <property type="entry name" value="WH-like_DNA-bd_sf"/>
</dbReference>
<evidence type="ECO:0000259" key="6">
    <source>
        <dbReference type="PROSITE" id="PS50931"/>
    </source>
</evidence>
<gene>
    <name evidence="7" type="ORF">FC97_GL000052</name>
</gene>
<keyword evidence="5" id="KW-0812">Transmembrane</keyword>
<dbReference type="Proteomes" id="UP000051499">
    <property type="component" value="Unassembled WGS sequence"/>
</dbReference>
<comment type="caution">
    <text evidence="7">The sequence shown here is derived from an EMBL/GenBank/DDBJ whole genome shotgun (WGS) entry which is preliminary data.</text>
</comment>
<evidence type="ECO:0000313" key="8">
    <source>
        <dbReference type="Proteomes" id="UP000051499"/>
    </source>
</evidence>
<reference evidence="7 8" key="1">
    <citation type="journal article" date="2015" name="Genome Announc.">
        <title>Expanding the biotechnology potential of lactobacilli through comparative genomics of 213 strains and associated genera.</title>
        <authorList>
            <person name="Sun Z."/>
            <person name="Harris H.M."/>
            <person name="McCann A."/>
            <person name="Guo C."/>
            <person name="Argimon S."/>
            <person name="Zhang W."/>
            <person name="Yang X."/>
            <person name="Jeffery I.B."/>
            <person name="Cooney J.C."/>
            <person name="Kagawa T.F."/>
            <person name="Liu W."/>
            <person name="Song Y."/>
            <person name="Salvetti E."/>
            <person name="Wrobel A."/>
            <person name="Rasinkangas P."/>
            <person name="Parkhill J."/>
            <person name="Rea M.C."/>
            <person name="O'Sullivan O."/>
            <person name="Ritari J."/>
            <person name="Douillard F.P."/>
            <person name="Paul Ross R."/>
            <person name="Yang R."/>
            <person name="Briner A.E."/>
            <person name="Felis G.E."/>
            <person name="de Vos W.M."/>
            <person name="Barrangou R."/>
            <person name="Klaenhammer T.R."/>
            <person name="Caufield P.W."/>
            <person name="Cui Y."/>
            <person name="Zhang H."/>
            <person name="O'Toole P.W."/>
        </authorList>
    </citation>
    <scope>NUCLEOTIDE SEQUENCE [LARGE SCALE GENOMIC DNA]</scope>
    <source>
        <strain evidence="7 8">DSM 13961</strain>
    </source>
</reference>
<dbReference type="Pfam" id="PF00126">
    <property type="entry name" value="HTH_1"/>
    <property type="match status" value="1"/>
</dbReference>
<dbReference type="Pfam" id="PF03466">
    <property type="entry name" value="LysR_substrate"/>
    <property type="match status" value="1"/>
</dbReference>
<dbReference type="InterPro" id="IPR005119">
    <property type="entry name" value="LysR_subst-bd"/>
</dbReference>
<feature type="domain" description="HTH lysR-type" evidence="6">
    <location>
        <begin position="78"/>
        <end position="135"/>
    </location>
</feature>
<dbReference type="SUPFAM" id="SSF53850">
    <property type="entry name" value="Periplasmic binding protein-like II"/>
    <property type="match status" value="1"/>
</dbReference>
<dbReference type="CDD" id="cd08434">
    <property type="entry name" value="PBP2_GltC_like"/>
    <property type="match status" value="1"/>
</dbReference>
<dbReference type="InterPro" id="IPR036390">
    <property type="entry name" value="WH_DNA-bd_sf"/>
</dbReference>
<dbReference type="SUPFAM" id="SSF46785">
    <property type="entry name" value="Winged helix' DNA-binding domain"/>
    <property type="match status" value="1"/>
</dbReference>
<keyword evidence="8" id="KW-1185">Reference proteome</keyword>
<keyword evidence="2" id="KW-0805">Transcription regulation</keyword>
<keyword evidence="4" id="KW-0804">Transcription</keyword>
<dbReference type="PRINTS" id="PR00039">
    <property type="entry name" value="HTHLYSR"/>
</dbReference>
<proteinExistence type="inferred from homology"/>
<evidence type="ECO:0000256" key="5">
    <source>
        <dbReference type="SAM" id="Phobius"/>
    </source>
</evidence>
<comment type="similarity">
    <text evidence="1">Belongs to the LysR transcriptional regulatory family.</text>
</comment>
<organism evidence="7 8">
    <name type="scientific">Companilactobacillus kimchii DSM 13961 = JCM 10707</name>
    <dbReference type="NCBI Taxonomy" id="1423765"/>
    <lineage>
        <taxon>Bacteria</taxon>
        <taxon>Bacillati</taxon>
        <taxon>Bacillota</taxon>
        <taxon>Bacilli</taxon>
        <taxon>Lactobacillales</taxon>
        <taxon>Lactobacillaceae</taxon>
        <taxon>Companilactobacillus</taxon>
        <taxon>Companilactobacillus kimchii</taxon>
    </lineage>
</organism>
<evidence type="ECO:0000256" key="4">
    <source>
        <dbReference type="ARBA" id="ARBA00023163"/>
    </source>
</evidence>
<name>A0ABR5NWQ8_9LACO</name>
<keyword evidence="3" id="KW-0238">DNA-binding</keyword>
<dbReference type="EMBL" id="AZDH01000001">
    <property type="protein sequence ID" value="KRK53333.1"/>
    <property type="molecule type" value="Genomic_DNA"/>
</dbReference>
<dbReference type="Gene3D" id="1.10.10.10">
    <property type="entry name" value="Winged helix-like DNA-binding domain superfamily/Winged helix DNA-binding domain"/>
    <property type="match status" value="1"/>
</dbReference>
<dbReference type="PANTHER" id="PTHR30126">
    <property type="entry name" value="HTH-TYPE TRANSCRIPTIONAL REGULATOR"/>
    <property type="match status" value="1"/>
</dbReference>
<evidence type="ECO:0000313" key="7">
    <source>
        <dbReference type="EMBL" id="KRK53333.1"/>
    </source>
</evidence>
<feature type="transmembrane region" description="Helical" evidence="5">
    <location>
        <begin position="37"/>
        <end position="60"/>
    </location>
</feature>
<accession>A0ABR5NWQ8</accession>
<dbReference type="InterPro" id="IPR000847">
    <property type="entry name" value="LysR_HTH_N"/>
</dbReference>